<dbReference type="Gene3D" id="3.30.1360.120">
    <property type="entry name" value="Probable tRNA modification gtpase trme, domain 1"/>
    <property type="match status" value="1"/>
</dbReference>
<comment type="caution">
    <text evidence="5">The sequence shown here is derived from an EMBL/GenBank/DDBJ whole genome shotgun (WGS) entry which is preliminary data.</text>
</comment>
<dbReference type="InterPro" id="IPR028896">
    <property type="entry name" value="GcvT/YgfZ/DmdA"/>
</dbReference>
<dbReference type="Pfam" id="PF01571">
    <property type="entry name" value="GCV_T"/>
    <property type="match status" value="1"/>
</dbReference>
<keyword evidence="6" id="KW-1185">Reference proteome</keyword>
<evidence type="ECO:0000259" key="3">
    <source>
        <dbReference type="Pfam" id="PF01571"/>
    </source>
</evidence>
<evidence type="ECO:0000256" key="2">
    <source>
        <dbReference type="PIRSR" id="PIRSR006487-1"/>
    </source>
</evidence>
<reference evidence="5 6" key="1">
    <citation type="journal article" date="2019" name="Int. J. Syst. Evol. Microbiol.">
        <title>The Global Catalogue of Microorganisms (GCM) 10K type strain sequencing project: providing services to taxonomists for standard genome sequencing and annotation.</title>
        <authorList>
            <consortium name="The Broad Institute Genomics Platform"/>
            <consortium name="The Broad Institute Genome Sequencing Center for Infectious Disease"/>
            <person name="Wu L."/>
            <person name="Ma J."/>
        </authorList>
    </citation>
    <scope>NUCLEOTIDE SEQUENCE [LARGE SCALE GENOMIC DNA]</scope>
    <source>
        <strain evidence="5 6">JCM 19585</strain>
    </source>
</reference>
<evidence type="ECO:0000256" key="1">
    <source>
        <dbReference type="ARBA" id="ARBA00022946"/>
    </source>
</evidence>
<evidence type="ECO:0000313" key="5">
    <source>
        <dbReference type="EMBL" id="GGL33724.1"/>
    </source>
</evidence>
<dbReference type="Pfam" id="PF08669">
    <property type="entry name" value="GCV_T_C"/>
    <property type="match status" value="1"/>
</dbReference>
<evidence type="ECO:0000313" key="6">
    <source>
        <dbReference type="Proteomes" id="UP000628840"/>
    </source>
</evidence>
<dbReference type="Proteomes" id="UP000628840">
    <property type="component" value="Unassembled WGS sequence"/>
</dbReference>
<dbReference type="PANTHER" id="PTHR43757:SF2">
    <property type="entry name" value="AMINOMETHYLTRANSFERASE, MITOCHONDRIAL"/>
    <property type="match status" value="1"/>
</dbReference>
<protein>
    <submittedName>
        <fullName evidence="5">Glycine cleavage system protein T</fullName>
    </submittedName>
</protein>
<sequence>MTVVRDTHEAYGAVFEERGERALPRHFGRPERTHRAVRNAVGVTEHAYGVLVVSGDDRRDFVDNAVTNTVPETDGQGTYALLLDPQAGVRTDMYVYEAGDRLLCFLPPETVGDVAAEWRENVFIEDVEITEATDDFGVFGVHGPNATEKVASVLHGSGAPDAPLSFVRGEIYDHGVTVIRTDSTTGEEGYEVVVGADGASDILDTLITRGLNAAPFGTAVWEALTLEAGTPVYPHDMAGRVPNVLGLRTALDFEKGCYVGQEIVSKVENRGRPSQRLVGLELEGDAEAVPAVGDGLDVRDGERTVGEVTRAAWGESVGAPLAFALVDYGLDAEAVAVPTEDGEREAAVVELPFVVGSDRSARVPRYE</sequence>
<name>A0A830F2S4_9EURY</name>
<dbReference type="SUPFAM" id="SSF101790">
    <property type="entry name" value="Aminomethyltransferase beta-barrel domain"/>
    <property type="match status" value="1"/>
</dbReference>
<feature type="domain" description="GCVT N-terminal" evidence="3">
    <location>
        <begin position="6"/>
        <end position="254"/>
    </location>
</feature>
<keyword evidence="1" id="KW-0809">Transit peptide</keyword>
<dbReference type="AlphaFoldDB" id="A0A830F2S4"/>
<feature type="domain" description="Aminomethyltransferase C-terminal" evidence="4">
    <location>
        <begin position="276"/>
        <end position="354"/>
    </location>
</feature>
<dbReference type="NCBIfam" id="TIGR03317">
    <property type="entry name" value="ygfZ_signature"/>
    <property type="match status" value="1"/>
</dbReference>
<dbReference type="InterPro" id="IPR029043">
    <property type="entry name" value="GcvT/YgfZ_C"/>
</dbReference>
<dbReference type="InterPro" id="IPR017703">
    <property type="entry name" value="YgfZ/GCV_T_CS"/>
</dbReference>
<gene>
    <name evidence="5" type="ORF">GCM10009037_16660</name>
</gene>
<dbReference type="OrthoDB" id="299960at2157"/>
<dbReference type="RefSeq" id="WP_188882544.1">
    <property type="nucleotide sequence ID" value="NZ_BMPF01000002.1"/>
</dbReference>
<dbReference type="InterPro" id="IPR013977">
    <property type="entry name" value="GcvT_C"/>
</dbReference>
<dbReference type="PIRSF" id="PIRSF006487">
    <property type="entry name" value="GcvT"/>
    <property type="match status" value="1"/>
</dbReference>
<dbReference type="InterPro" id="IPR006222">
    <property type="entry name" value="GCVT_N"/>
</dbReference>
<accession>A0A830F2S4</accession>
<feature type="binding site" evidence="2">
    <location>
        <position position="191"/>
    </location>
    <ligand>
        <name>substrate</name>
    </ligand>
</feature>
<dbReference type="EMBL" id="BMPF01000002">
    <property type="protein sequence ID" value="GGL33724.1"/>
    <property type="molecule type" value="Genomic_DNA"/>
</dbReference>
<proteinExistence type="predicted"/>
<dbReference type="InterPro" id="IPR027266">
    <property type="entry name" value="TrmE/GcvT-like"/>
</dbReference>
<evidence type="ECO:0000259" key="4">
    <source>
        <dbReference type="Pfam" id="PF08669"/>
    </source>
</evidence>
<dbReference type="PANTHER" id="PTHR43757">
    <property type="entry name" value="AMINOMETHYLTRANSFERASE"/>
    <property type="match status" value="1"/>
</dbReference>
<dbReference type="SUPFAM" id="SSF103025">
    <property type="entry name" value="Folate-binding domain"/>
    <property type="match status" value="1"/>
</dbReference>
<organism evidence="5 6">
    <name type="scientific">Halarchaeum grantii</name>
    <dbReference type="NCBI Taxonomy" id="1193105"/>
    <lineage>
        <taxon>Archaea</taxon>
        <taxon>Methanobacteriati</taxon>
        <taxon>Methanobacteriota</taxon>
        <taxon>Stenosarchaea group</taxon>
        <taxon>Halobacteria</taxon>
        <taxon>Halobacteriales</taxon>
        <taxon>Halobacteriaceae</taxon>
    </lineage>
</organism>